<dbReference type="InterPro" id="IPR011146">
    <property type="entry name" value="HIT-like"/>
</dbReference>
<evidence type="ECO:0000259" key="1">
    <source>
        <dbReference type="PROSITE" id="PS51084"/>
    </source>
</evidence>
<organism evidence="2">
    <name type="scientific">marine metagenome</name>
    <dbReference type="NCBI Taxonomy" id="408172"/>
    <lineage>
        <taxon>unclassified sequences</taxon>
        <taxon>metagenomes</taxon>
        <taxon>ecological metagenomes</taxon>
    </lineage>
</organism>
<dbReference type="PROSITE" id="PS51084">
    <property type="entry name" value="HIT_2"/>
    <property type="match status" value="1"/>
</dbReference>
<dbReference type="AlphaFoldDB" id="A0A382GBL2"/>
<dbReference type="EMBL" id="UINC01054367">
    <property type="protein sequence ID" value="SVB71983.1"/>
    <property type="molecule type" value="Genomic_DNA"/>
</dbReference>
<accession>A0A382GBL2</accession>
<dbReference type="SUPFAM" id="SSF54197">
    <property type="entry name" value="HIT-like"/>
    <property type="match status" value="1"/>
</dbReference>
<gene>
    <name evidence="2" type="ORF">METZ01_LOCUS224837</name>
</gene>
<dbReference type="PANTHER" id="PTHR23089">
    <property type="entry name" value="HISTIDINE TRIAD HIT PROTEIN"/>
    <property type="match status" value="1"/>
</dbReference>
<dbReference type="Pfam" id="PF01230">
    <property type="entry name" value="HIT"/>
    <property type="match status" value="1"/>
</dbReference>
<dbReference type="Gene3D" id="3.30.428.10">
    <property type="entry name" value="HIT-like"/>
    <property type="match status" value="1"/>
</dbReference>
<name>A0A382GBL2_9ZZZZ</name>
<dbReference type="InterPro" id="IPR036265">
    <property type="entry name" value="HIT-like_sf"/>
</dbReference>
<reference evidence="2" key="1">
    <citation type="submission" date="2018-05" db="EMBL/GenBank/DDBJ databases">
        <authorList>
            <person name="Lanie J.A."/>
            <person name="Ng W.-L."/>
            <person name="Kazmierczak K.M."/>
            <person name="Andrzejewski T.M."/>
            <person name="Davidsen T.M."/>
            <person name="Wayne K.J."/>
            <person name="Tettelin H."/>
            <person name="Glass J.I."/>
            <person name="Rusch D."/>
            <person name="Podicherti R."/>
            <person name="Tsui H.-C.T."/>
            <person name="Winkler M.E."/>
        </authorList>
    </citation>
    <scope>NUCLEOTIDE SEQUENCE</scope>
</reference>
<dbReference type="PROSITE" id="PS00892">
    <property type="entry name" value="HIT_1"/>
    <property type="match status" value="1"/>
</dbReference>
<evidence type="ECO:0000313" key="2">
    <source>
        <dbReference type="EMBL" id="SVB71983.1"/>
    </source>
</evidence>
<dbReference type="InterPro" id="IPR001310">
    <property type="entry name" value="Histidine_triad_HIT"/>
</dbReference>
<dbReference type="PRINTS" id="PR00332">
    <property type="entry name" value="HISTRIAD"/>
</dbReference>
<proteinExistence type="predicted"/>
<protein>
    <recommendedName>
        <fullName evidence="1">HIT domain-containing protein</fullName>
    </recommendedName>
</protein>
<sequence length="117" mass="13349">MYDDNNIFAKIIRSEIPCDKIYEDDDVLFFYDINPVAKVHVLGIPKIKCANFEDFIEQTNEQTIINFFNKILDVVKKLGLKESGYRLITNSGTNGGQEVFHYHVHIIGGEPLGSKIN</sequence>
<dbReference type="InterPro" id="IPR019808">
    <property type="entry name" value="Histidine_triad_CS"/>
</dbReference>
<feature type="domain" description="HIT" evidence="1">
    <location>
        <begin position="7"/>
        <end position="117"/>
    </location>
</feature>
<dbReference type="GO" id="GO:0003824">
    <property type="term" value="F:catalytic activity"/>
    <property type="evidence" value="ECO:0007669"/>
    <property type="project" value="InterPro"/>
</dbReference>